<accession>A0ABV6GJM3</accession>
<evidence type="ECO:0000256" key="1">
    <source>
        <dbReference type="SAM" id="MobiDB-lite"/>
    </source>
</evidence>
<comment type="caution">
    <text evidence="2">The sequence shown here is derived from an EMBL/GenBank/DDBJ whole genome shotgun (WGS) entry which is preliminary data.</text>
</comment>
<dbReference type="Proteomes" id="UP001589854">
    <property type="component" value="Unassembled WGS sequence"/>
</dbReference>
<sequence length="49" mass="5376">MKSQRIPEHKMNYTGEVGQALENTANNGTHNGALKKEAGVKQINPNVEK</sequence>
<protein>
    <recommendedName>
        <fullName evidence="4">Small, acid-soluble spore protein K</fullName>
    </recommendedName>
</protein>
<organism evidence="2 3">
    <name type="scientific">Metabacillus herbersteinensis</name>
    <dbReference type="NCBI Taxonomy" id="283816"/>
    <lineage>
        <taxon>Bacteria</taxon>
        <taxon>Bacillati</taxon>
        <taxon>Bacillota</taxon>
        <taxon>Bacilli</taxon>
        <taxon>Bacillales</taxon>
        <taxon>Bacillaceae</taxon>
        <taxon>Metabacillus</taxon>
    </lineage>
</organism>
<evidence type="ECO:0000313" key="2">
    <source>
        <dbReference type="EMBL" id="MFC0273715.1"/>
    </source>
</evidence>
<keyword evidence="3" id="KW-1185">Reference proteome</keyword>
<reference evidence="2 3" key="1">
    <citation type="submission" date="2024-09" db="EMBL/GenBank/DDBJ databases">
        <authorList>
            <person name="Sun Q."/>
            <person name="Mori K."/>
        </authorList>
    </citation>
    <scope>NUCLEOTIDE SEQUENCE [LARGE SCALE GENOMIC DNA]</scope>
    <source>
        <strain evidence="2 3">CCM 7228</strain>
    </source>
</reference>
<evidence type="ECO:0008006" key="4">
    <source>
        <dbReference type="Google" id="ProtNLM"/>
    </source>
</evidence>
<gene>
    <name evidence="2" type="ORF">ACFFIX_20220</name>
</gene>
<evidence type="ECO:0000313" key="3">
    <source>
        <dbReference type="Proteomes" id="UP001589854"/>
    </source>
</evidence>
<dbReference type="EMBL" id="JBHLVO010000023">
    <property type="protein sequence ID" value="MFC0273715.1"/>
    <property type="molecule type" value="Genomic_DNA"/>
</dbReference>
<name>A0ABV6GJM3_9BACI</name>
<dbReference type="RefSeq" id="WP_378937289.1">
    <property type="nucleotide sequence ID" value="NZ_JBHLVO010000023.1"/>
</dbReference>
<proteinExistence type="predicted"/>
<feature type="region of interest" description="Disordered" evidence="1">
    <location>
        <begin position="22"/>
        <end position="49"/>
    </location>
</feature>